<dbReference type="EMBL" id="JAQQWE010000010">
    <property type="protein sequence ID" value="KAK7937718.1"/>
    <property type="molecule type" value="Genomic_DNA"/>
</dbReference>
<dbReference type="InterPro" id="IPR002110">
    <property type="entry name" value="Ankyrin_rpt"/>
</dbReference>
<evidence type="ECO:0000313" key="4">
    <source>
        <dbReference type="Proteomes" id="UP001391051"/>
    </source>
</evidence>
<dbReference type="Gene3D" id="1.25.40.20">
    <property type="entry name" value="Ankyrin repeat-containing domain"/>
    <property type="match status" value="1"/>
</dbReference>
<dbReference type="Pfam" id="PF12796">
    <property type="entry name" value="Ank_2"/>
    <property type="match status" value="1"/>
</dbReference>
<dbReference type="SMART" id="SM00248">
    <property type="entry name" value="ANK"/>
    <property type="match status" value="2"/>
</dbReference>
<evidence type="ECO:0000256" key="2">
    <source>
        <dbReference type="SAM" id="MobiDB-lite"/>
    </source>
</evidence>
<evidence type="ECO:0008006" key="5">
    <source>
        <dbReference type="Google" id="ProtNLM"/>
    </source>
</evidence>
<dbReference type="PROSITE" id="PS50297">
    <property type="entry name" value="ANK_REP_REGION"/>
    <property type="match status" value="1"/>
</dbReference>
<dbReference type="PROSITE" id="PS50088">
    <property type="entry name" value="ANK_REPEAT"/>
    <property type="match status" value="1"/>
</dbReference>
<comment type="caution">
    <text evidence="3">The sequence shown here is derived from an EMBL/GenBank/DDBJ whole genome shotgun (WGS) entry which is preliminary data.</text>
</comment>
<feature type="compositionally biased region" description="Basic and acidic residues" evidence="2">
    <location>
        <begin position="25"/>
        <end position="42"/>
    </location>
</feature>
<protein>
    <recommendedName>
        <fullName evidence="5">BZIP domain-containing protein</fullName>
    </recommendedName>
</protein>
<sequence>MKGDPKASAPARASRTQTISYVDLMKPDEDWRNLPDASERRKIQNRLAQRAYRRNMRDRTREVERLKNQLKKLQEEKQEGQEAPSQTQEEEDYSGSDSGSSTQSAKGHSEAQMDDLNASTIATSEWLGRYFQAWPETTDPERAGCMDISANGDSLAHHLNDAACYSDYQLSHDFQQQIIPEPRPILAKAQDVIPGPSTALAHQQHTMQSNRVMDEPMFYPKAAYQMPWQNQNQRNVAFEAMANPMGSNQNRRMALPSPPTSLGQPDMAASPRHHQRKSSKPTVGRLLNTELRLPQEGGKVNETVPGYLPSPISELSDQVWQRAKLSSPSPNNNNDHNTANTADSQVATTTSTTTAAKASQPNSLLHLAVAGGHVDTLRLLLQRLDPEALSARDDRGYTALECAVMEGRTDLVALLLEHGAGGGASR</sequence>
<accession>A0ABR1PTR6</accession>
<feature type="region of interest" description="Disordered" evidence="2">
    <location>
        <begin position="246"/>
        <end position="358"/>
    </location>
</feature>
<feature type="compositionally biased region" description="Basic and acidic residues" evidence="2">
    <location>
        <begin position="55"/>
        <end position="80"/>
    </location>
</feature>
<gene>
    <name evidence="3" type="ORF">PG986_014586</name>
</gene>
<feature type="compositionally biased region" description="Low complexity" evidence="2">
    <location>
        <begin position="326"/>
        <end position="358"/>
    </location>
</feature>
<feature type="region of interest" description="Disordered" evidence="2">
    <location>
        <begin position="1"/>
        <end position="112"/>
    </location>
</feature>
<name>A0ABR1PTR6_9PEZI</name>
<dbReference type="RefSeq" id="XP_066693046.1">
    <property type="nucleotide sequence ID" value="XM_066850808.1"/>
</dbReference>
<keyword evidence="4" id="KW-1185">Reference proteome</keyword>
<reference evidence="3 4" key="1">
    <citation type="submission" date="2023-01" db="EMBL/GenBank/DDBJ databases">
        <title>Analysis of 21 Apiospora genomes using comparative genomics revels a genus with tremendous synthesis potential of carbohydrate active enzymes and secondary metabolites.</title>
        <authorList>
            <person name="Sorensen T."/>
        </authorList>
    </citation>
    <scope>NUCLEOTIDE SEQUENCE [LARGE SCALE GENOMIC DNA]</scope>
    <source>
        <strain evidence="3 4">CBS 24483</strain>
    </source>
</reference>
<proteinExistence type="predicted"/>
<evidence type="ECO:0000256" key="1">
    <source>
        <dbReference type="PROSITE-ProRule" id="PRU00023"/>
    </source>
</evidence>
<dbReference type="CDD" id="cd14688">
    <property type="entry name" value="bZIP_YAP"/>
    <property type="match status" value="1"/>
</dbReference>
<dbReference type="GeneID" id="92083870"/>
<feature type="repeat" description="ANK" evidence="1">
    <location>
        <begin position="395"/>
        <end position="420"/>
    </location>
</feature>
<evidence type="ECO:0000313" key="3">
    <source>
        <dbReference type="EMBL" id="KAK7937718.1"/>
    </source>
</evidence>
<dbReference type="InterPro" id="IPR036770">
    <property type="entry name" value="Ankyrin_rpt-contain_sf"/>
</dbReference>
<organism evidence="3 4">
    <name type="scientific">Apiospora aurea</name>
    <dbReference type="NCBI Taxonomy" id="335848"/>
    <lineage>
        <taxon>Eukaryota</taxon>
        <taxon>Fungi</taxon>
        <taxon>Dikarya</taxon>
        <taxon>Ascomycota</taxon>
        <taxon>Pezizomycotina</taxon>
        <taxon>Sordariomycetes</taxon>
        <taxon>Xylariomycetidae</taxon>
        <taxon>Amphisphaeriales</taxon>
        <taxon>Apiosporaceae</taxon>
        <taxon>Apiospora</taxon>
    </lineage>
</organism>
<dbReference type="Proteomes" id="UP001391051">
    <property type="component" value="Unassembled WGS sequence"/>
</dbReference>
<dbReference type="SUPFAM" id="SSF48403">
    <property type="entry name" value="Ankyrin repeat"/>
    <property type="match status" value="1"/>
</dbReference>
<keyword evidence="1" id="KW-0040">ANK repeat</keyword>